<evidence type="ECO:0000256" key="3">
    <source>
        <dbReference type="SAM" id="MobiDB-lite"/>
    </source>
</evidence>
<comment type="caution">
    <text evidence="6">The sequence shown here is derived from an EMBL/GenBank/DDBJ whole genome shotgun (WGS) entry which is preliminary data.</text>
</comment>
<feature type="domain" description="Cyclin-like" evidence="4">
    <location>
        <begin position="39"/>
        <end position="133"/>
    </location>
</feature>
<evidence type="ECO:0000313" key="6">
    <source>
        <dbReference type="EMBL" id="GAV02287.1"/>
    </source>
</evidence>
<dbReference type="Pfam" id="PF00134">
    <property type="entry name" value="Cyclin_N"/>
    <property type="match status" value="1"/>
</dbReference>
<dbReference type="SMART" id="SM00385">
    <property type="entry name" value="CYCLIN"/>
    <property type="match status" value="2"/>
</dbReference>
<dbReference type="GO" id="GO:0016538">
    <property type="term" value="F:cyclin-dependent protein serine/threonine kinase regulator activity"/>
    <property type="evidence" value="ECO:0007669"/>
    <property type="project" value="InterPro"/>
</dbReference>
<accession>A0A1D1VKZ6</accession>
<dbReference type="InterPro" id="IPR004367">
    <property type="entry name" value="Cyclin_C-dom"/>
</dbReference>
<dbReference type="Pfam" id="PF21797">
    <property type="entry name" value="CycT2-like_C"/>
    <property type="match status" value="1"/>
</dbReference>
<evidence type="ECO:0000256" key="2">
    <source>
        <dbReference type="RuleBase" id="RU000383"/>
    </source>
</evidence>
<keyword evidence="1 2" id="KW-0195">Cyclin</keyword>
<evidence type="ECO:0000313" key="7">
    <source>
        <dbReference type="Proteomes" id="UP000186922"/>
    </source>
</evidence>
<comment type="similarity">
    <text evidence="2">Belongs to the cyclin family.</text>
</comment>
<feature type="compositionally biased region" description="Pro residues" evidence="3">
    <location>
        <begin position="275"/>
        <end position="321"/>
    </location>
</feature>
<protein>
    <recommendedName>
        <fullName evidence="8">Cyclin-like domain-containing protein</fullName>
    </recommendedName>
</protein>
<feature type="compositionally biased region" description="Basic and acidic residues" evidence="3">
    <location>
        <begin position="247"/>
        <end position="258"/>
    </location>
</feature>
<organism evidence="6 7">
    <name type="scientific">Ramazzottius varieornatus</name>
    <name type="common">Water bear</name>
    <name type="synonym">Tardigrade</name>
    <dbReference type="NCBI Taxonomy" id="947166"/>
    <lineage>
        <taxon>Eukaryota</taxon>
        <taxon>Metazoa</taxon>
        <taxon>Ecdysozoa</taxon>
        <taxon>Tardigrada</taxon>
        <taxon>Eutardigrada</taxon>
        <taxon>Parachela</taxon>
        <taxon>Hypsibioidea</taxon>
        <taxon>Ramazzottiidae</taxon>
        <taxon>Ramazzottius</taxon>
    </lineage>
</organism>
<dbReference type="STRING" id="947166.A0A1D1VKZ6"/>
<dbReference type="InterPro" id="IPR013763">
    <property type="entry name" value="Cyclin-like_dom"/>
</dbReference>
<dbReference type="AlphaFoldDB" id="A0A1D1VKZ6"/>
<evidence type="ECO:0008006" key="8">
    <source>
        <dbReference type="Google" id="ProtNLM"/>
    </source>
</evidence>
<dbReference type="InterPro" id="IPR043198">
    <property type="entry name" value="Cyclin/Ssn8"/>
</dbReference>
<dbReference type="Gene3D" id="1.10.472.10">
    <property type="entry name" value="Cyclin-like"/>
    <property type="match status" value="2"/>
</dbReference>
<dbReference type="OrthoDB" id="25002at2759"/>
<feature type="compositionally biased region" description="Low complexity" evidence="3">
    <location>
        <begin position="260"/>
        <end position="274"/>
    </location>
</feature>
<dbReference type="CDD" id="cd20530">
    <property type="entry name" value="CYCLIN_CCNK_rpt1"/>
    <property type="match status" value="1"/>
</dbReference>
<feature type="domain" description="Cyclin C-terminal" evidence="5">
    <location>
        <begin position="142"/>
        <end position="278"/>
    </location>
</feature>
<dbReference type="EMBL" id="BDGG01000008">
    <property type="protein sequence ID" value="GAV02287.1"/>
    <property type="molecule type" value="Genomic_DNA"/>
</dbReference>
<name>A0A1D1VKZ6_RAMVA</name>
<evidence type="ECO:0000256" key="1">
    <source>
        <dbReference type="ARBA" id="ARBA00023127"/>
    </source>
</evidence>
<reference evidence="6 7" key="1">
    <citation type="journal article" date="2016" name="Nat. Commun.">
        <title>Extremotolerant tardigrade genome and improved radiotolerance of human cultured cells by tardigrade-unique protein.</title>
        <authorList>
            <person name="Hashimoto T."/>
            <person name="Horikawa D.D."/>
            <person name="Saito Y."/>
            <person name="Kuwahara H."/>
            <person name="Kozuka-Hata H."/>
            <person name="Shin-I T."/>
            <person name="Minakuchi Y."/>
            <person name="Ohishi K."/>
            <person name="Motoyama A."/>
            <person name="Aizu T."/>
            <person name="Enomoto A."/>
            <person name="Kondo K."/>
            <person name="Tanaka S."/>
            <person name="Hara Y."/>
            <person name="Koshikawa S."/>
            <person name="Sagara H."/>
            <person name="Miura T."/>
            <person name="Yokobori S."/>
            <person name="Miyagawa K."/>
            <person name="Suzuki Y."/>
            <person name="Kubo T."/>
            <person name="Oyama M."/>
            <person name="Kohara Y."/>
            <person name="Fujiyama A."/>
            <person name="Arakawa K."/>
            <person name="Katayama T."/>
            <person name="Toyoda A."/>
            <person name="Kunieda T."/>
        </authorList>
    </citation>
    <scope>NUCLEOTIDE SEQUENCE [LARGE SCALE GENOMIC DNA]</scope>
    <source>
        <strain evidence="6 7">YOKOZUNA-1</strain>
    </source>
</reference>
<gene>
    <name evidence="6" type="primary">RvY_12876-1</name>
    <name evidence="6" type="synonym">RvY_12876.1</name>
    <name evidence="6" type="ORF">RvY_12876</name>
</gene>
<proteinExistence type="inferred from homology"/>
<feature type="region of interest" description="Disordered" evidence="3">
    <location>
        <begin position="247"/>
        <end position="359"/>
    </location>
</feature>
<evidence type="ECO:0000259" key="4">
    <source>
        <dbReference type="SMART" id="SM00385"/>
    </source>
</evidence>
<dbReference type="InterPro" id="IPR006671">
    <property type="entry name" value="Cyclin_N"/>
</dbReference>
<dbReference type="InterPro" id="IPR036915">
    <property type="entry name" value="Cyclin-like_sf"/>
</dbReference>
<sequence>MPQPTICWYFSKDQLERTPSQAMGIRADQEMTMRREGARLLLDIGNSLKLRYDACATGLVFFHRFYMFHSFREFNKYVIACASLFLSGKVEETPKKARDIINSAQTLLSAEDFAAFTTEAKEELLVAERVLLKTIKFDLLVIHPYPFIITYAKVFKGEKTKIDRVAQMAWTFVNDSYMTNLCLEWEPEVIAVAALYLACYLVRFKVPDWTGRLPRHNNWWDQFVDNLTADVLEEICHKILDSYNESKKEEEQQKEAKMHAAQQQEQAQAQQQQVGPPPATGPPPPPGPPPARLASAPPPPPPPVSAAGFPPPPPPPGPPPSVTGTVSPGSRPPPPPSLSAISRSSSNSADPDSAKRERK</sequence>
<dbReference type="GO" id="GO:0006357">
    <property type="term" value="P:regulation of transcription by RNA polymerase II"/>
    <property type="evidence" value="ECO:0007669"/>
    <property type="project" value="InterPro"/>
</dbReference>
<dbReference type="Proteomes" id="UP000186922">
    <property type="component" value="Unassembled WGS sequence"/>
</dbReference>
<dbReference type="SMART" id="SM01332">
    <property type="entry name" value="Cyclin_C"/>
    <property type="match status" value="1"/>
</dbReference>
<feature type="domain" description="Cyclin-like" evidence="4">
    <location>
        <begin position="146"/>
        <end position="241"/>
    </location>
</feature>
<dbReference type="SUPFAM" id="SSF47954">
    <property type="entry name" value="Cyclin-like"/>
    <property type="match status" value="2"/>
</dbReference>
<feature type="compositionally biased region" description="Low complexity" evidence="3">
    <location>
        <begin position="338"/>
        <end position="351"/>
    </location>
</feature>
<dbReference type="CDD" id="cd20531">
    <property type="entry name" value="CYCLIN_CCNK_rpt2"/>
    <property type="match status" value="1"/>
</dbReference>
<keyword evidence="7" id="KW-1185">Reference proteome</keyword>
<dbReference type="PANTHER" id="PTHR10026">
    <property type="entry name" value="CYCLIN"/>
    <property type="match status" value="1"/>
</dbReference>
<evidence type="ECO:0000259" key="5">
    <source>
        <dbReference type="SMART" id="SM01332"/>
    </source>
</evidence>